<reference evidence="6" key="1">
    <citation type="submission" date="2021-05" db="EMBL/GenBank/DDBJ databases">
        <authorList>
            <person name="Tanabe Y."/>
        </authorList>
    </citation>
    <scope>NUCLEOTIDE SEQUENCE</scope>
    <source>
        <strain evidence="6">BOTRYCO-1</strain>
    </source>
</reference>
<dbReference type="Gene3D" id="1.10.10.10">
    <property type="entry name" value="Winged helix-like DNA-binding domain superfamily/Winged helix DNA-binding domain"/>
    <property type="match status" value="1"/>
</dbReference>
<proteinExistence type="inferred from homology"/>
<evidence type="ECO:0000256" key="1">
    <source>
        <dbReference type="ARBA" id="ARBA00009437"/>
    </source>
</evidence>
<protein>
    <recommendedName>
        <fullName evidence="5">HTH lysR-type domain-containing protein</fullName>
    </recommendedName>
</protein>
<dbReference type="Pfam" id="PF03466">
    <property type="entry name" value="LysR_substrate"/>
    <property type="match status" value="1"/>
</dbReference>
<dbReference type="Proteomes" id="UP001161064">
    <property type="component" value="Unassembled WGS sequence"/>
</dbReference>
<dbReference type="Pfam" id="PF00126">
    <property type="entry name" value="HTH_1"/>
    <property type="match status" value="1"/>
</dbReference>
<feature type="domain" description="HTH lysR-type" evidence="5">
    <location>
        <begin position="9"/>
        <end position="62"/>
    </location>
</feature>
<dbReference type="PROSITE" id="PS50931">
    <property type="entry name" value="HTH_LYSR"/>
    <property type="match status" value="1"/>
</dbReference>
<evidence type="ECO:0000259" key="5">
    <source>
        <dbReference type="PROSITE" id="PS50931"/>
    </source>
</evidence>
<evidence type="ECO:0000256" key="3">
    <source>
        <dbReference type="ARBA" id="ARBA00023125"/>
    </source>
</evidence>
<keyword evidence="7" id="KW-1185">Reference proteome</keyword>
<dbReference type="Gene3D" id="3.40.190.290">
    <property type="match status" value="1"/>
</dbReference>
<evidence type="ECO:0000256" key="2">
    <source>
        <dbReference type="ARBA" id="ARBA00023015"/>
    </source>
</evidence>
<dbReference type="InterPro" id="IPR000847">
    <property type="entry name" value="LysR_HTH_N"/>
</dbReference>
<evidence type="ECO:0000313" key="7">
    <source>
        <dbReference type="Proteomes" id="UP001161064"/>
    </source>
</evidence>
<gene>
    <name evidence="6" type="ORF">PsB1_1826</name>
</gene>
<reference evidence="6" key="2">
    <citation type="journal article" date="2023" name="ISME Commun">
        <title>Characterization of a bloom-associated alphaproteobacterial lineage, 'Candidatus Phycosocius': insights into freshwater algal-bacterial interactions.</title>
        <authorList>
            <person name="Tanabe Y."/>
            <person name="Yamaguchi H."/>
            <person name="Yoshida M."/>
            <person name="Kai A."/>
            <person name="Okazaki Y."/>
        </authorList>
    </citation>
    <scope>NUCLEOTIDE SEQUENCE</scope>
    <source>
        <strain evidence="6">BOTRYCO-1</strain>
    </source>
</reference>
<dbReference type="EMBL" id="BPFZ01000012">
    <property type="protein sequence ID" value="GIU67672.1"/>
    <property type="molecule type" value="Genomic_DNA"/>
</dbReference>
<keyword evidence="4" id="KW-0804">Transcription</keyword>
<organism evidence="6 7">
    <name type="scientific">Candidatus Phycosocius spiralis</name>
    <dbReference type="NCBI Taxonomy" id="2815099"/>
    <lineage>
        <taxon>Bacteria</taxon>
        <taxon>Pseudomonadati</taxon>
        <taxon>Pseudomonadota</taxon>
        <taxon>Alphaproteobacteria</taxon>
        <taxon>Caulobacterales</taxon>
        <taxon>Caulobacterales incertae sedis</taxon>
        <taxon>Candidatus Phycosocius</taxon>
    </lineage>
</organism>
<name>A0ABQ4PXC0_9PROT</name>
<comment type="similarity">
    <text evidence="1">Belongs to the LysR transcriptional regulatory family.</text>
</comment>
<dbReference type="SUPFAM" id="SSF46785">
    <property type="entry name" value="Winged helix' DNA-binding domain"/>
    <property type="match status" value="1"/>
</dbReference>
<sequence length="345" mass="38552">MRHKSIMSDLHVFHDADLCRGPNVTAHALRVHPSTVSRALDQLEADLNARRVRRTAQGSVLTNAGILAHTYRRTIDYHNGELDRDICDSAAVSPNGAVTLFCSDEVAVQVICPALTHLLRENPKLDIHLVSGFKPNRPLESDAEISPNFSAEPISGYCSHCLAFFHHGLFESRSLFELYGMPASLEDALCHTCLNHEAQTHTEAMKRQFPPFQTLARRRVETNSSAAFVEGVLAGIRIAWLQIALVPMYPELVMVGSPATAIELSMVYHRDLERIPRIQAIICWLESIFDQRTKPWFLSEFIWPSDLPTHPIELAGDMLNGTGEFAKTVPPKLRVLLYTINQSGV</sequence>
<dbReference type="InterPro" id="IPR036390">
    <property type="entry name" value="WH_DNA-bd_sf"/>
</dbReference>
<dbReference type="InterPro" id="IPR005119">
    <property type="entry name" value="LysR_subst-bd"/>
</dbReference>
<dbReference type="RefSeq" id="WP_284360650.1">
    <property type="nucleotide sequence ID" value="NZ_BPFZ01000012.1"/>
</dbReference>
<keyword evidence="3" id="KW-0238">DNA-binding</keyword>
<dbReference type="PANTHER" id="PTHR30537">
    <property type="entry name" value="HTH-TYPE TRANSCRIPTIONAL REGULATOR"/>
    <property type="match status" value="1"/>
</dbReference>
<dbReference type="InterPro" id="IPR036388">
    <property type="entry name" value="WH-like_DNA-bd_sf"/>
</dbReference>
<evidence type="ECO:0000313" key="6">
    <source>
        <dbReference type="EMBL" id="GIU67672.1"/>
    </source>
</evidence>
<dbReference type="PANTHER" id="PTHR30537:SF3">
    <property type="entry name" value="TRANSCRIPTIONAL REGULATORY PROTEIN"/>
    <property type="match status" value="1"/>
</dbReference>
<evidence type="ECO:0000256" key="4">
    <source>
        <dbReference type="ARBA" id="ARBA00023163"/>
    </source>
</evidence>
<dbReference type="InterPro" id="IPR058163">
    <property type="entry name" value="LysR-type_TF_proteobact-type"/>
</dbReference>
<comment type="caution">
    <text evidence="6">The sequence shown here is derived from an EMBL/GenBank/DDBJ whole genome shotgun (WGS) entry which is preliminary data.</text>
</comment>
<dbReference type="SUPFAM" id="SSF53850">
    <property type="entry name" value="Periplasmic binding protein-like II"/>
    <property type="match status" value="1"/>
</dbReference>
<accession>A0ABQ4PXC0</accession>
<keyword evidence="2" id="KW-0805">Transcription regulation</keyword>